<name>A0A0G4ERL0_VITBC</name>
<dbReference type="AlphaFoldDB" id="A0A0G4ERL0"/>
<evidence type="ECO:0000313" key="3">
    <source>
        <dbReference type="Proteomes" id="UP000041254"/>
    </source>
</evidence>
<evidence type="ECO:0008006" key="4">
    <source>
        <dbReference type="Google" id="ProtNLM"/>
    </source>
</evidence>
<protein>
    <recommendedName>
        <fullName evidence="4">Heparan-alpha-glucosaminide N-acetyltransferase catalytic domain-containing protein</fullName>
    </recommendedName>
</protein>
<keyword evidence="1" id="KW-1133">Transmembrane helix</keyword>
<feature type="transmembrane region" description="Helical" evidence="1">
    <location>
        <begin position="440"/>
        <end position="464"/>
    </location>
</feature>
<gene>
    <name evidence="2" type="ORF">Vbra_2414</name>
</gene>
<feature type="transmembrane region" description="Helical" evidence="1">
    <location>
        <begin position="292"/>
        <end position="320"/>
    </location>
</feature>
<feature type="transmembrane region" description="Helical" evidence="1">
    <location>
        <begin position="354"/>
        <end position="379"/>
    </location>
</feature>
<proteinExistence type="predicted"/>
<evidence type="ECO:0000313" key="2">
    <source>
        <dbReference type="EMBL" id="CEM00669.1"/>
    </source>
</evidence>
<feature type="transmembrane region" description="Helical" evidence="1">
    <location>
        <begin position="168"/>
        <end position="187"/>
    </location>
</feature>
<dbReference type="STRING" id="1169540.A0A0G4ERL0"/>
<feature type="transmembrane region" description="Helical" evidence="1">
    <location>
        <begin position="391"/>
        <end position="412"/>
    </location>
</feature>
<keyword evidence="3" id="KW-1185">Reference proteome</keyword>
<reference evidence="2 3" key="1">
    <citation type="submission" date="2014-11" db="EMBL/GenBank/DDBJ databases">
        <authorList>
            <person name="Zhu J."/>
            <person name="Qi W."/>
            <person name="Song R."/>
        </authorList>
    </citation>
    <scope>NUCLEOTIDE SEQUENCE [LARGE SCALE GENOMIC DNA]</scope>
</reference>
<sequence>MRDLGVPLLAHHQDPHVSAAVRSSSTTRAGGPAPYSTMAVREARGADVAINTNTTVTGGSSGSVGFKTHRYPWLDLYRGLLCVVMAWECAIVFLESVAEAASGEENWTGALTDYNDDIGYFVARQVSMVCAPGFFFCMGVSMTLFAMHRREKGWNRLRIARHFVVRGVLFLLLDRVVSVIIASDLIAKQPFSPPPTPSSPPPSPPEPFPPSAIERYRQITAAHGIFPSLLIGFYQPLTALGVSCVLVGLLMPVIMATAQQRLKTPLASYPPQLRKRRLGRGWAAVRRRLLEFVNFAVGQALAVSLGMACIIVSSVVVGLAQTHHHTTGAWPGYGAVATSAHEIVLRLLVFPGRWLYGSFDYCILPWIGLTLFGVAAGVEMREDVRGAQVRCLVNALLSAMCFLMLRTLGGAFGNLRGWPRGEHAGPMRGFLTFSKYPPSLSYLLLTLAVNLLLIAIAIAVDTLLTPKLRPRPIVPGSVAQPQSRDIGFQPHQSSAASSAFYPPYPYGLPLPVPLPPSSIDTLPPGHTHMHMTTMATMTSTTSSSSTGSSSAYTHMAHLASTSSTVPTESMSDGYFGKKKDYGWGSYPSMAGAGGADVGRSLSAEAANATPTRLREQRPRRGKTWGLWWQRQGGRLVSPLVNYGRAPLFFYGVQLAALGVFGIVLRLVWRVDGLPLAWVWVPWVVLLVGLHFAAKAYSQWKLRSPLVSWRHLL</sequence>
<keyword evidence="1" id="KW-0472">Membrane</keyword>
<evidence type="ECO:0000256" key="1">
    <source>
        <dbReference type="SAM" id="Phobius"/>
    </source>
</evidence>
<feature type="transmembrane region" description="Helical" evidence="1">
    <location>
        <begin position="647"/>
        <end position="668"/>
    </location>
</feature>
<dbReference type="InParanoid" id="A0A0G4ERL0"/>
<dbReference type="PANTHER" id="PTHR40407">
    <property type="entry name" value="MEMBRANE PROTEIN-LIKE PROTEIN"/>
    <property type="match status" value="1"/>
</dbReference>
<feature type="transmembrane region" description="Helical" evidence="1">
    <location>
        <begin position="674"/>
        <end position="693"/>
    </location>
</feature>
<accession>A0A0G4ERL0</accession>
<dbReference type="EMBL" id="CDMY01000296">
    <property type="protein sequence ID" value="CEM00669.1"/>
    <property type="molecule type" value="Genomic_DNA"/>
</dbReference>
<dbReference type="PANTHER" id="PTHR40407:SF1">
    <property type="entry name" value="HEPARAN-ALPHA-GLUCOSAMINIDE N-ACETYLTRANSFERASE CATALYTIC DOMAIN-CONTAINING PROTEIN"/>
    <property type="match status" value="1"/>
</dbReference>
<dbReference type="VEuPathDB" id="CryptoDB:Vbra_2414"/>
<keyword evidence="1" id="KW-0812">Transmembrane</keyword>
<dbReference type="OrthoDB" id="2505607at2759"/>
<dbReference type="Proteomes" id="UP000041254">
    <property type="component" value="Unassembled WGS sequence"/>
</dbReference>
<feature type="transmembrane region" description="Helical" evidence="1">
    <location>
        <begin position="118"/>
        <end position="147"/>
    </location>
</feature>
<organism evidence="2 3">
    <name type="scientific">Vitrella brassicaformis (strain CCMP3155)</name>
    <dbReference type="NCBI Taxonomy" id="1169540"/>
    <lineage>
        <taxon>Eukaryota</taxon>
        <taxon>Sar</taxon>
        <taxon>Alveolata</taxon>
        <taxon>Colpodellida</taxon>
        <taxon>Vitrellaceae</taxon>
        <taxon>Vitrella</taxon>
    </lineage>
</organism>
<feature type="transmembrane region" description="Helical" evidence="1">
    <location>
        <begin position="237"/>
        <end position="258"/>
    </location>
</feature>